<evidence type="ECO:0000313" key="5">
    <source>
        <dbReference type="EMBL" id="KAK3346927.1"/>
    </source>
</evidence>
<dbReference type="InterPro" id="IPR013520">
    <property type="entry name" value="Ribonucl_H"/>
</dbReference>
<name>A0AAJ0HC85_9PEZI</name>
<keyword evidence="3 5" id="KW-0269">Exonuclease</keyword>
<dbReference type="SUPFAM" id="SSF53098">
    <property type="entry name" value="Ribonuclease H-like"/>
    <property type="match status" value="1"/>
</dbReference>
<dbReference type="AlphaFoldDB" id="A0AAJ0HC85"/>
<dbReference type="GO" id="GO:0003676">
    <property type="term" value="F:nucleic acid binding"/>
    <property type="evidence" value="ECO:0007669"/>
    <property type="project" value="InterPro"/>
</dbReference>
<dbReference type="PANTHER" id="PTHR12801:SF114">
    <property type="entry name" value="EXONUCLEASE, PUTATIVE (AFU_ORTHOLOGUE AFUA_7G00870)-RELATED"/>
    <property type="match status" value="1"/>
</dbReference>
<dbReference type="GO" id="GO:0005634">
    <property type="term" value="C:nucleus"/>
    <property type="evidence" value="ECO:0007669"/>
    <property type="project" value="TreeGrafter"/>
</dbReference>
<dbReference type="InterPro" id="IPR047021">
    <property type="entry name" value="REXO1/3/4-like"/>
</dbReference>
<evidence type="ECO:0000259" key="4">
    <source>
        <dbReference type="SMART" id="SM00479"/>
    </source>
</evidence>
<dbReference type="Proteomes" id="UP001275084">
    <property type="component" value="Unassembled WGS sequence"/>
</dbReference>
<dbReference type="PANTHER" id="PTHR12801">
    <property type="entry name" value="RNA EXONUCLEASE REXO1 / RECO3 FAMILY MEMBER-RELATED"/>
    <property type="match status" value="1"/>
</dbReference>
<accession>A0AAJ0HC85</accession>
<dbReference type="InterPro" id="IPR012337">
    <property type="entry name" value="RNaseH-like_sf"/>
</dbReference>
<dbReference type="Gene3D" id="3.30.420.10">
    <property type="entry name" value="Ribonuclease H-like superfamily/Ribonuclease H"/>
    <property type="match status" value="1"/>
</dbReference>
<protein>
    <submittedName>
        <fullName evidence="5">Exonuclease</fullName>
    </submittedName>
</protein>
<feature type="non-terminal residue" evidence="5">
    <location>
        <position position="1"/>
    </location>
</feature>
<reference evidence="5" key="1">
    <citation type="journal article" date="2023" name="Mol. Phylogenet. Evol.">
        <title>Genome-scale phylogeny and comparative genomics of the fungal order Sordariales.</title>
        <authorList>
            <person name="Hensen N."/>
            <person name="Bonometti L."/>
            <person name="Westerberg I."/>
            <person name="Brannstrom I.O."/>
            <person name="Guillou S."/>
            <person name="Cros-Aarteil S."/>
            <person name="Calhoun S."/>
            <person name="Haridas S."/>
            <person name="Kuo A."/>
            <person name="Mondo S."/>
            <person name="Pangilinan J."/>
            <person name="Riley R."/>
            <person name="LaButti K."/>
            <person name="Andreopoulos B."/>
            <person name="Lipzen A."/>
            <person name="Chen C."/>
            <person name="Yan M."/>
            <person name="Daum C."/>
            <person name="Ng V."/>
            <person name="Clum A."/>
            <person name="Steindorff A."/>
            <person name="Ohm R.A."/>
            <person name="Martin F."/>
            <person name="Silar P."/>
            <person name="Natvig D.O."/>
            <person name="Lalanne C."/>
            <person name="Gautier V."/>
            <person name="Ament-Velasquez S.L."/>
            <person name="Kruys A."/>
            <person name="Hutchinson M.I."/>
            <person name="Powell A.J."/>
            <person name="Barry K."/>
            <person name="Miller A.N."/>
            <person name="Grigoriev I.V."/>
            <person name="Debuchy R."/>
            <person name="Gladieux P."/>
            <person name="Hiltunen Thoren M."/>
            <person name="Johannesson H."/>
        </authorList>
    </citation>
    <scope>NUCLEOTIDE SEQUENCE</scope>
    <source>
        <strain evidence="5">CBS 955.72</strain>
    </source>
</reference>
<comment type="caution">
    <text evidence="5">The sequence shown here is derived from an EMBL/GenBank/DDBJ whole genome shotgun (WGS) entry which is preliminary data.</text>
</comment>
<dbReference type="GO" id="GO:0006364">
    <property type="term" value="P:rRNA processing"/>
    <property type="evidence" value="ECO:0007669"/>
    <property type="project" value="TreeGrafter"/>
</dbReference>
<evidence type="ECO:0000256" key="1">
    <source>
        <dbReference type="ARBA" id="ARBA00022722"/>
    </source>
</evidence>
<reference evidence="5" key="2">
    <citation type="submission" date="2023-06" db="EMBL/GenBank/DDBJ databases">
        <authorList>
            <consortium name="Lawrence Berkeley National Laboratory"/>
            <person name="Haridas S."/>
            <person name="Hensen N."/>
            <person name="Bonometti L."/>
            <person name="Westerberg I."/>
            <person name="Brannstrom I.O."/>
            <person name="Guillou S."/>
            <person name="Cros-Aarteil S."/>
            <person name="Calhoun S."/>
            <person name="Kuo A."/>
            <person name="Mondo S."/>
            <person name="Pangilinan J."/>
            <person name="Riley R."/>
            <person name="Labutti K."/>
            <person name="Andreopoulos B."/>
            <person name="Lipzen A."/>
            <person name="Chen C."/>
            <person name="Yanf M."/>
            <person name="Daum C."/>
            <person name="Ng V."/>
            <person name="Clum A."/>
            <person name="Steindorff A."/>
            <person name="Ohm R."/>
            <person name="Martin F."/>
            <person name="Silar P."/>
            <person name="Natvig D."/>
            <person name="Lalanne C."/>
            <person name="Gautier V."/>
            <person name="Ament-Velasquez S.L."/>
            <person name="Kruys A."/>
            <person name="Hutchinson M.I."/>
            <person name="Powell A.J."/>
            <person name="Barry K."/>
            <person name="Miller A.N."/>
            <person name="Grigoriev I.V."/>
            <person name="Debuchy R."/>
            <person name="Gladieux P."/>
            <person name="Thoren M.H."/>
            <person name="Johannesson H."/>
        </authorList>
    </citation>
    <scope>NUCLEOTIDE SEQUENCE</scope>
    <source>
        <strain evidence="5">CBS 955.72</strain>
    </source>
</reference>
<keyword evidence="2" id="KW-0378">Hydrolase</keyword>
<evidence type="ECO:0000256" key="2">
    <source>
        <dbReference type="ARBA" id="ARBA00022801"/>
    </source>
</evidence>
<dbReference type="InterPro" id="IPR036397">
    <property type="entry name" value="RNaseH_sf"/>
</dbReference>
<dbReference type="GO" id="GO:0000027">
    <property type="term" value="P:ribosomal large subunit assembly"/>
    <property type="evidence" value="ECO:0007669"/>
    <property type="project" value="TreeGrafter"/>
</dbReference>
<proteinExistence type="predicted"/>
<dbReference type="SMART" id="SM00479">
    <property type="entry name" value="EXOIII"/>
    <property type="match status" value="1"/>
</dbReference>
<evidence type="ECO:0000313" key="6">
    <source>
        <dbReference type="Proteomes" id="UP001275084"/>
    </source>
</evidence>
<dbReference type="EMBL" id="JAUIQD010000006">
    <property type="protein sequence ID" value="KAK3346927.1"/>
    <property type="molecule type" value="Genomic_DNA"/>
</dbReference>
<dbReference type="GO" id="GO:0004527">
    <property type="term" value="F:exonuclease activity"/>
    <property type="evidence" value="ECO:0007669"/>
    <property type="project" value="UniProtKB-KW"/>
</dbReference>
<organism evidence="5 6">
    <name type="scientific">Lasiosphaeria hispida</name>
    <dbReference type="NCBI Taxonomy" id="260671"/>
    <lineage>
        <taxon>Eukaryota</taxon>
        <taxon>Fungi</taxon>
        <taxon>Dikarya</taxon>
        <taxon>Ascomycota</taxon>
        <taxon>Pezizomycotina</taxon>
        <taxon>Sordariomycetes</taxon>
        <taxon>Sordariomycetidae</taxon>
        <taxon>Sordariales</taxon>
        <taxon>Lasiosphaeriaceae</taxon>
        <taxon>Lasiosphaeria</taxon>
    </lineage>
</organism>
<dbReference type="CDD" id="cd06137">
    <property type="entry name" value="DEDDh_RNase"/>
    <property type="match status" value="1"/>
</dbReference>
<evidence type="ECO:0000256" key="3">
    <source>
        <dbReference type="ARBA" id="ARBA00022839"/>
    </source>
</evidence>
<keyword evidence="1" id="KW-0540">Nuclease</keyword>
<sequence length="216" mass="24309">PKLAAVALDCEMVGVGRAGHDHRSELARLSAIDVITGETLIDTYVKPEEVVTDYRTEFSGISRRTMCEAERNGNLVYGWQAARDALLEFVDVDTILVGHALHNDLKVLRLVHSKIVDSSVLTTEAAWKELRMRRRWGLKRLAMEFVGRDIQEGRGHCSLEDARAAKDVVLACAADPLGMEYWVFGELQPEPKVGDEDYVDYYCTIGVLDPDYIVYY</sequence>
<dbReference type="Pfam" id="PF00929">
    <property type="entry name" value="RNase_T"/>
    <property type="match status" value="1"/>
</dbReference>
<keyword evidence="6" id="KW-1185">Reference proteome</keyword>
<feature type="domain" description="Exonuclease" evidence="4">
    <location>
        <begin position="4"/>
        <end position="178"/>
    </location>
</feature>
<gene>
    <name evidence="5" type="ORF">B0T25DRAFT_462313</name>
</gene>